<evidence type="ECO:0000313" key="1">
    <source>
        <dbReference type="EMBL" id="KAK9946025.1"/>
    </source>
</evidence>
<gene>
    <name evidence="1" type="ORF">M0R45_011508</name>
</gene>
<sequence length="97" mass="10643">MAPTAAMLLLPQSHPHHLKSNFPPSFDSSDLPPSPSPGIKFLGVEVSPLKWVSEMRTSIVGKATADSDQHGRDDKCAANVEALMEKRFEEALRLSCW</sequence>
<dbReference type="AlphaFoldDB" id="A0AAW1YA94"/>
<keyword evidence="2" id="KW-1185">Reference proteome</keyword>
<evidence type="ECO:0000313" key="2">
    <source>
        <dbReference type="Proteomes" id="UP001457282"/>
    </source>
</evidence>
<dbReference type="Proteomes" id="UP001457282">
    <property type="component" value="Unassembled WGS sequence"/>
</dbReference>
<accession>A0AAW1YA94</accession>
<name>A0AAW1YA94_RUBAR</name>
<reference evidence="1 2" key="1">
    <citation type="journal article" date="2023" name="G3 (Bethesda)">
        <title>A chromosome-length genome assembly and annotation of blackberry (Rubus argutus, cv. 'Hillquist').</title>
        <authorList>
            <person name="Bruna T."/>
            <person name="Aryal R."/>
            <person name="Dudchenko O."/>
            <person name="Sargent D.J."/>
            <person name="Mead D."/>
            <person name="Buti M."/>
            <person name="Cavallini A."/>
            <person name="Hytonen T."/>
            <person name="Andres J."/>
            <person name="Pham M."/>
            <person name="Weisz D."/>
            <person name="Mascagni F."/>
            <person name="Usai G."/>
            <person name="Natali L."/>
            <person name="Bassil N."/>
            <person name="Fernandez G.E."/>
            <person name="Lomsadze A."/>
            <person name="Armour M."/>
            <person name="Olukolu B."/>
            <person name="Poorten T."/>
            <person name="Britton C."/>
            <person name="Davik J."/>
            <person name="Ashrafi H."/>
            <person name="Aiden E.L."/>
            <person name="Borodovsky M."/>
            <person name="Worthington M."/>
        </authorList>
    </citation>
    <scope>NUCLEOTIDE SEQUENCE [LARGE SCALE GENOMIC DNA]</scope>
    <source>
        <strain evidence="1">PI 553951</strain>
    </source>
</reference>
<protein>
    <submittedName>
        <fullName evidence="1">Uncharacterized protein</fullName>
    </submittedName>
</protein>
<dbReference type="EMBL" id="JBEDUW010000002">
    <property type="protein sequence ID" value="KAK9946025.1"/>
    <property type="molecule type" value="Genomic_DNA"/>
</dbReference>
<proteinExistence type="predicted"/>
<organism evidence="1 2">
    <name type="scientific">Rubus argutus</name>
    <name type="common">Southern blackberry</name>
    <dbReference type="NCBI Taxonomy" id="59490"/>
    <lineage>
        <taxon>Eukaryota</taxon>
        <taxon>Viridiplantae</taxon>
        <taxon>Streptophyta</taxon>
        <taxon>Embryophyta</taxon>
        <taxon>Tracheophyta</taxon>
        <taxon>Spermatophyta</taxon>
        <taxon>Magnoliopsida</taxon>
        <taxon>eudicotyledons</taxon>
        <taxon>Gunneridae</taxon>
        <taxon>Pentapetalae</taxon>
        <taxon>rosids</taxon>
        <taxon>fabids</taxon>
        <taxon>Rosales</taxon>
        <taxon>Rosaceae</taxon>
        <taxon>Rosoideae</taxon>
        <taxon>Rosoideae incertae sedis</taxon>
        <taxon>Rubus</taxon>
    </lineage>
</organism>
<comment type="caution">
    <text evidence="1">The sequence shown here is derived from an EMBL/GenBank/DDBJ whole genome shotgun (WGS) entry which is preliminary data.</text>
</comment>